<name>A0A377J0C4_9PAST</name>
<dbReference type="EMBL" id="UGHS01000004">
    <property type="protein sequence ID" value="STO93217.1"/>
    <property type="molecule type" value="Genomic_DNA"/>
</dbReference>
<protein>
    <recommendedName>
        <fullName evidence="2">DUF4424 domain-containing protein</fullName>
    </recommendedName>
</protein>
<gene>
    <name evidence="3" type="ORF">NCTC13335_01081</name>
</gene>
<evidence type="ECO:0000256" key="1">
    <source>
        <dbReference type="SAM" id="SignalP"/>
    </source>
</evidence>
<dbReference type="OrthoDB" id="7299818at2"/>
<evidence type="ECO:0000313" key="3">
    <source>
        <dbReference type="EMBL" id="STO93217.1"/>
    </source>
</evidence>
<keyword evidence="4" id="KW-1185">Reference proteome</keyword>
<keyword evidence="1" id="KW-0732">Signal</keyword>
<dbReference type="Pfam" id="PF14415">
    <property type="entry name" value="DUF4424"/>
    <property type="match status" value="1"/>
</dbReference>
<feature type="chain" id="PRO_5016954374" description="DUF4424 domain-containing protein" evidence="1">
    <location>
        <begin position="19"/>
        <end position="332"/>
    </location>
</feature>
<dbReference type="Proteomes" id="UP000255264">
    <property type="component" value="Unassembled WGS sequence"/>
</dbReference>
<evidence type="ECO:0000259" key="2">
    <source>
        <dbReference type="Pfam" id="PF14415"/>
    </source>
</evidence>
<feature type="domain" description="DUF4424" evidence="2">
    <location>
        <begin position="18"/>
        <end position="322"/>
    </location>
</feature>
<sequence>MKKLLIFAVLCMPFATQANDSVGTVSTGGVEYIKNEHIAMQKENLFISQKQIKVEYEYRNLTDQDITETVLFPLPEVMLGDYGDFADTQSLINSFKIYADGKEIKPQTHVRAFFYETQHTDNGDKKELISHDVTDILRTCGLTEQELMEPWLRKSTMADKKILQCQDPRLAKFNYKDSDGDDNVIWGGQIIYSWPQTFKANAITTIHHEYAPLVGGGMWLSGLINFTDFANKFCTDAAFKRVVKARESEGIYYRELGYILKTGANWAKPIADFTLTIEKPKDQLVSFCWKGQGEVKKVLQNDKVVQFQVKEKDFLPKHNLDVIYGIDPKYFD</sequence>
<dbReference type="InterPro" id="IPR025538">
    <property type="entry name" value="DUF4424"/>
</dbReference>
<organism evidence="3 4">
    <name type="scientific">Haemophilus pittmaniae</name>
    <dbReference type="NCBI Taxonomy" id="249188"/>
    <lineage>
        <taxon>Bacteria</taxon>
        <taxon>Pseudomonadati</taxon>
        <taxon>Pseudomonadota</taxon>
        <taxon>Gammaproteobacteria</taxon>
        <taxon>Pasteurellales</taxon>
        <taxon>Pasteurellaceae</taxon>
        <taxon>Haemophilus</taxon>
    </lineage>
</organism>
<dbReference type="AlphaFoldDB" id="A0A377J0C4"/>
<evidence type="ECO:0000313" key="4">
    <source>
        <dbReference type="Proteomes" id="UP000255264"/>
    </source>
</evidence>
<accession>A0A377J0C4</accession>
<proteinExistence type="predicted"/>
<dbReference type="RefSeq" id="WP_115003074.1">
    <property type="nucleotide sequence ID" value="NZ_UGHS01000004.1"/>
</dbReference>
<dbReference type="Gene3D" id="2.60.40.3680">
    <property type="match status" value="2"/>
</dbReference>
<reference evidence="3 4" key="1">
    <citation type="submission" date="2018-06" db="EMBL/GenBank/DDBJ databases">
        <authorList>
            <consortium name="Pathogen Informatics"/>
            <person name="Doyle S."/>
        </authorList>
    </citation>
    <scope>NUCLEOTIDE SEQUENCE [LARGE SCALE GENOMIC DNA]</scope>
    <source>
        <strain evidence="3 4">NCTC13335</strain>
    </source>
</reference>
<feature type="signal peptide" evidence="1">
    <location>
        <begin position="1"/>
        <end position="18"/>
    </location>
</feature>